<evidence type="ECO:0000259" key="3">
    <source>
        <dbReference type="Pfam" id="PF03107"/>
    </source>
</evidence>
<dbReference type="Proteomes" id="UP000237347">
    <property type="component" value="Unassembled WGS sequence"/>
</dbReference>
<evidence type="ECO:0000313" key="4">
    <source>
        <dbReference type="EMBL" id="KAK7835651.1"/>
    </source>
</evidence>
<gene>
    <name evidence="4" type="ORF">CFP56_023299</name>
</gene>
<dbReference type="SUPFAM" id="SSF57889">
    <property type="entry name" value="Cysteine-rich domain"/>
    <property type="match status" value="4"/>
</dbReference>
<dbReference type="InterPro" id="IPR004146">
    <property type="entry name" value="DC1"/>
</dbReference>
<comment type="caution">
    <text evidence="4">The sequence shown here is derived from an EMBL/GenBank/DDBJ whole genome shotgun (WGS) entry which is preliminary data.</text>
</comment>
<keyword evidence="2" id="KW-0175">Coiled coil</keyword>
<feature type="non-terminal residue" evidence="4">
    <location>
        <position position="1"/>
    </location>
</feature>
<feature type="coiled-coil region" evidence="2">
    <location>
        <begin position="598"/>
        <end position="632"/>
    </location>
</feature>
<evidence type="ECO:0000313" key="5">
    <source>
        <dbReference type="Proteomes" id="UP000237347"/>
    </source>
</evidence>
<name>A0AAW0KAL6_QUESU</name>
<sequence length="666" mass="76723">PPQLLHFCDSKHPLVFILDFRGGNTCCGCQESIYGPTYYSREGGLQHWIDTTHHKSCAEVPLGLHHPLHPIHPLILFDEKTRYPEQEEEHKQKTKCQLCNESRRQYTYRCYCCDFNLHATCAFLPPTIESSQVHHHPLTPFWKWMSFTCDLGAKEVKGIPNLCALCSYCVHNTYASLPCTLKVLVHKHPLWLIHSSLEVELHQSNSRFCQLCAQKVNTNFGFYYCSKMRFCCPSRNRENIDLQKLKEAKNENSKLDQSAAYKVKNIKVGADGTEIATEIQHFSHEHDLKLSDDEVLNIEKCDGCVQAIFPPFYTSFYMNLVLNYLQKNDTHFINTYSPSSQSHDHPVGVKAMDSTIRVRNACILGLVSMFHTSLPTLAMSIHFFFLALHLNITTMNETQNIGSIIVQIAVILHIPNVFLAKTQMSSDIYNGYLPGGSYTFVCQYVTYTPLISWRKSKATLNCYCYGFNYKCETCYFIIDVPCSLKLDILTHHGHEHRLLLPSIESKQNCSCCDSKIYPIFRCTTCEFALDFNCATLPLTVRYNQHEHPFTLCYTDEDDSGEYYCDICEEEHNPKYWFYCYLNCEYPVFAHLSITHTPLLSLRKSKITLNNALKRAQKKVNFVEESDNNIKNNVVDSYLAMHHSSILMARIYPSQCCHNEKQEVVDG</sequence>
<proteinExistence type="predicted"/>
<dbReference type="AlphaFoldDB" id="A0AAW0KAL6"/>
<evidence type="ECO:0000256" key="2">
    <source>
        <dbReference type="SAM" id="Coils"/>
    </source>
</evidence>
<dbReference type="EMBL" id="PKMF04000367">
    <property type="protein sequence ID" value="KAK7835651.1"/>
    <property type="molecule type" value="Genomic_DNA"/>
</dbReference>
<dbReference type="Pfam" id="PF03107">
    <property type="entry name" value="C1_2"/>
    <property type="match status" value="2"/>
</dbReference>
<dbReference type="PANTHER" id="PTHR32410">
    <property type="entry name" value="CYSTEINE/HISTIDINE-RICH C1 DOMAIN FAMILY PROTEIN"/>
    <property type="match status" value="1"/>
</dbReference>
<feature type="domain" description="DC1" evidence="3">
    <location>
        <begin position="67"/>
        <end position="122"/>
    </location>
</feature>
<dbReference type="InterPro" id="IPR046349">
    <property type="entry name" value="C1-like_sf"/>
</dbReference>
<reference evidence="4 5" key="1">
    <citation type="journal article" date="2018" name="Sci. Data">
        <title>The draft genome sequence of cork oak.</title>
        <authorList>
            <person name="Ramos A.M."/>
            <person name="Usie A."/>
            <person name="Barbosa P."/>
            <person name="Barros P.M."/>
            <person name="Capote T."/>
            <person name="Chaves I."/>
            <person name="Simoes F."/>
            <person name="Abreu I."/>
            <person name="Carrasquinho I."/>
            <person name="Faro C."/>
            <person name="Guimaraes J.B."/>
            <person name="Mendonca D."/>
            <person name="Nobrega F."/>
            <person name="Rodrigues L."/>
            <person name="Saibo N.J.M."/>
            <person name="Varela M.C."/>
            <person name="Egas C."/>
            <person name="Matos J."/>
            <person name="Miguel C.M."/>
            <person name="Oliveira M.M."/>
            <person name="Ricardo C.P."/>
            <person name="Goncalves S."/>
        </authorList>
    </citation>
    <scope>NUCLEOTIDE SEQUENCE [LARGE SCALE GENOMIC DNA]</scope>
    <source>
        <strain evidence="5">cv. HL8</strain>
    </source>
</reference>
<dbReference type="InterPro" id="IPR053192">
    <property type="entry name" value="Vacuole_Formation_Reg"/>
</dbReference>
<dbReference type="PANTHER" id="PTHR32410:SF163">
    <property type="entry name" value="DC1 DOMAIN-CONTAINING PROTEIN"/>
    <property type="match status" value="1"/>
</dbReference>
<feature type="domain" description="DC1" evidence="3">
    <location>
        <begin position="493"/>
        <end position="534"/>
    </location>
</feature>
<evidence type="ECO:0000256" key="1">
    <source>
        <dbReference type="ARBA" id="ARBA00022737"/>
    </source>
</evidence>
<organism evidence="4 5">
    <name type="scientific">Quercus suber</name>
    <name type="common">Cork oak</name>
    <dbReference type="NCBI Taxonomy" id="58331"/>
    <lineage>
        <taxon>Eukaryota</taxon>
        <taxon>Viridiplantae</taxon>
        <taxon>Streptophyta</taxon>
        <taxon>Embryophyta</taxon>
        <taxon>Tracheophyta</taxon>
        <taxon>Spermatophyta</taxon>
        <taxon>Magnoliopsida</taxon>
        <taxon>eudicotyledons</taxon>
        <taxon>Gunneridae</taxon>
        <taxon>Pentapetalae</taxon>
        <taxon>rosids</taxon>
        <taxon>fabids</taxon>
        <taxon>Fagales</taxon>
        <taxon>Fagaceae</taxon>
        <taxon>Quercus</taxon>
    </lineage>
</organism>
<protein>
    <recommendedName>
        <fullName evidence="3">DC1 domain-containing protein</fullName>
    </recommendedName>
</protein>
<keyword evidence="5" id="KW-1185">Reference proteome</keyword>
<keyword evidence="1" id="KW-0677">Repeat</keyword>
<accession>A0AAW0KAL6</accession>